<keyword evidence="2" id="KW-1185">Reference proteome</keyword>
<accession>A0AAV7TN03</accession>
<sequence length="99" mass="10738">MLGGRNTSKKIGGLSTSKEIGVLYGTKERGVRSGTIEMGDPSGTLVTHKIEFAGEDNKEEICDKYVLDLNEGNSVGFEFFMEDATPSTSRRGDVFTPDN</sequence>
<evidence type="ECO:0000313" key="2">
    <source>
        <dbReference type="Proteomes" id="UP001066276"/>
    </source>
</evidence>
<comment type="caution">
    <text evidence="1">The sequence shown here is derived from an EMBL/GenBank/DDBJ whole genome shotgun (WGS) entry which is preliminary data.</text>
</comment>
<protein>
    <submittedName>
        <fullName evidence="1">Uncharacterized protein</fullName>
    </submittedName>
</protein>
<gene>
    <name evidence="1" type="ORF">NDU88_003288</name>
</gene>
<proteinExistence type="predicted"/>
<organism evidence="1 2">
    <name type="scientific">Pleurodeles waltl</name>
    <name type="common">Iberian ribbed newt</name>
    <dbReference type="NCBI Taxonomy" id="8319"/>
    <lineage>
        <taxon>Eukaryota</taxon>
        <taxon>Metazoa</taxon>
        <taxon>Chordata</taxon>
        <taxon>Craniata</taxon>
        <taxon>Vertebrata</taxon>
        <taxon>Euteleostomi</taxon>
        <taxon>Amphibia</taxon>
        <taxon>Batrachia</taxon>
        <taxon>Caudata</taxon>
        <taxon>Salamandroidea</taxon>
        <taxon>Salamandridae</taxon>
        <taxon>Pleurodelinae</taxon>
        <taxon>Pleurodeles</taxon>
    </lineage>
</organism>
<reference evidence="1" key="1">
    <citation type="journal article" date="2022" name="bioRxiv">
        <title>Sequencing and chromosome-scale assembly of the giantPleurodeles waltlgenome.</title>
        <authorList>
            <person name="Brown T."/>
            <person name="Elewa A."/>
            <person name="Iarovenko S."/>
            <person name="Subramanian E."/>
            <person name="Araus A.J."/>
            <person name="Petzold A."/>
            <person name="Susuki M."/>
            <person name="Suzuki K.-i.T."/>
            <person name="Hayashi T."/>
            <person name="Toyoda A."/>
            <person name="Oliveira C."/>
            <person name="Osipova E."/>
            <person name="Leigh N.D."/>
            <person name="Simon A."/>
            <person name="Yun M.H."/>
        </authorList>
    </citation>
    <scope>NUCLEOTIDE SEQUENCE</scope>
    <source>
        <strain evidence="1">20211129_DDA</strain>
        <tissue evidence="1">Liver</tissue>
    </source>
</reference>
<name>A0AAV7TN03_PLEWA</name>
<dbReference type="Proteomes" id="UP001066276">
    <property type="component" value="Chromosome 3_2"/>
</dbReference>
<dbReference type="EMBL" id="JANPWB010000006">
    <property type="protein sequence ID" value="KAJ1178039.1"/>
    <property type="molecule type" value="Genomic_DNA"/>
</dbReference>
<evidence type="ECO:0000313" key="1">
    <source>
        <dbReference type="EMBL" id="KAJ1178039.1"/>
    </source>
</evidence>
<dbReference type="AlphaFoldDB" id="A0AAV7TN03"/>